<organism evidence="8 9">
    <name type="scientific">Acinetobacter qingfengensis</name>
    <dbReference type="NCBI Taxonomy" id="1262585"/>
    <lineage>
        <taxon>Bacteria</taxon>
        <taxon>Pseudomonadati</taxon>
        <taxon>Pseudomonadota</taxon>
        <taxon>Gammaproteobacteria</taxon>
        <taxon>Moraxellales</taxon>
        <taxon>Moraxellaceae</taxon>
        <taxon>Acinetobacter</taxon>
    </lineage>
</organism>
<dbReference type="EC" id="5.4.4.2" evidence="3"/>
<reference evidence="8 9" key="1">
    <citation type="submission" date="2016-09" db="EMBL/GenBank/DDBJ databases">
        <authorList>
            <person name="Capua I."/>
            <person name="De Benedictis P."/>
            <person name="Joannis T."/>
            <person name="Lombin L.H."/>
            <person name="Cattoli G."/>
        </authorList>
    </citation>
    <scope>NUCLEOTIDE SEQUENCE [LARGE SCALE GENOMIC DNA]</scope>
    <source>
        <strain evidence="8 9">ANC 4671</strain>
    </source>
</reference>
<dbReference type="RefSeq" id="WP_070070009.1">
    <property type="nucleotide sequence ID" value="NZ_MKKK01000025.1"/>
</dbReference>
<name>A0A1E7R8C2_9GAMM</name>
<dbReference type="InterPro" id="IPR004561">
    <property type="entry name" value="IsoChor_synthase"/>
</dbReference>
<dbReference type="Pfam" id="PF00425">
    <property type="entry name" value="Chorismate_bind"/>
    <property type="match status" value="1"/>
</dbReference>
<dbReference type="Proteomes" id="UP000185895">
    <property type="component" value="Unassembled WGS sequence"/>
</dbReference>
<comment type="similarity">
    <text evidence="2">Belongs to the isochorismate synthase family.</text>
</comment>
<evidence type="ECO:0000256" key="2">
    <source>
        <dbReference type="ARBA" id="ARBA00005297"/>
    </source>
</evidence>
<evidence type="ECO:0000313" key="9">
    <source>
        <dbReference type="Proteomes" id="UP000185895"/>
    </source>
</evidence>
<keyword evidence="4" id="KW-0413">Isomerase</keyword>
<sequence>MNKIISDFVNHVNEDISVKNSYFSTQDYEIYADHFVQEITTSAQDGNKLTEEIASAFAALKQQGYERPILMGAIPFDTSQPSCLNVYANYQKTKPQHARPQQVTDEFNIRKKSPVVAQNNFEQAVEAALDVFAATEIEKVVLSQAVDVEFDQAHDALFLARKLAQQNPHAYVFSVALNHGQYLLGASPELLLFKDADQVISNPLAGSRPKTRQSEIDSQHKTNLESSAKDQYEHRMVVNNIAQNIAPYCYELSVSEVPHILETSTMFHLSSLFRGKLRADSPNALNIALKLHPTPAVCGTPTDLAKQFILNNEGYDRDYYAGLVGWMDAEGNGTWIVTIRCGLLDRQKMRLYAGAGIVSGSRAREEWLETEAKMQTMLNAFNLKA</sequence>
<feature type="region of interest" description="Disordered" evidence="6">
    <location>
        <begin position="203"/>
        <end position="225"/>
    </location>
</feature>
<protein>
    <recommendedName>
        <fullName evidence="3">isochorismate synthase</fullName>
        <ecNumber evidence="3">5.4.4.2</ecNumber>
    </recommendedName>
    <alternativeName>
        <fullName evidence="5">Isochorismate mutase</fullName>
    </alternativeName>
</protein>
<evidence type="ECO:0000256" key="1">
    <source>
        <dbReference type="ARBA" id="ARBA00000799"/>
    </source>
</evidence>
<evidence type="ECO:0000256" key="4">
    <source>
        <dbReference type="ARBA" id="ARBA00023235"/>
    </source>
</evidence>
<comment type="caution">
    <text evidence="8">The sequence shown here is derived from an EMBL/GenBank/DDBJ whole genome shotgun (WGS) entry which is preliminary data.</text>
</comment>
<dbReference type="InterPro" id="IPR005801">
    <property type="entry name" value="ADC_synthase"/>
</dbReference>
<evidence type="ECO:0000313" key="8">
    <source>
        <dbReference type="EMBL" id="OEY95537.1"/>
    </source>
</evidence>
<evidence type="ECO:0000256" key="6">
    <source>
        <dbReference type="SAM" id="MobiDB-lite"/>
    </source>
</evidence>
<dbReference type="SUPFAM" id="SSF56322">
    <property type="entry name" value="ADC synthase"/>
    <property type="match status" value="1"/>
</dbReference>
<feature type="domain" description="Chorismate-utilising enzyme C-terminal" evidence="7">
    <location>
        <begin position="118"/>
        <end position="373"/>
    </location>
</feature>
<dbReference type="Gene3D" id="3.60.120.10">
    <property type="entry name" value="Anthranilate synthase"/>
    <property type="match status" value="1"/>
</dbReference>
<comment type="catalytic activity">
    <reaction evidence="1">
        <text>chorismate = isochorismate</text>
        <dbReference type="Rhea" id="RHEA:18985"/>
        <dbReference type="ChEBI" id="CHEBI:29748"/>
        <dbReference type="ChEBI" id="CHEBI:29780"/>
        <dbReference type="EC" id="5.4.4.2"/>
    </reaction>
</comment>
<dbReference type="PANTHER" id="PTHR42839:SF2">
    <property type="entry name" value="ISOCHORISMATE SYNTHASE ENTC"/>
    <property type="match status" value="1"/>
</dbReference>
<evidence type="ECO:0000256" key="5">
    <source>
        <dbReference type="ARBA" id="ARBA00041564"/>
    </source>
</evidence>
<dbReference type="OrthoDB" id="9806579at2"/>
<dbReference type="AlphaFoldDB" id="A0A1E7R8C2"/>
<evidence type="ECO:0000256" key="3">
    <source>
        <dbReference type="ARBA" id="ARBA00012824"/>
    </source>
</evidence>
<dbReference type="EMBL" id="MKKK01000025">
    <property type="protein sequence ID" value="OEY95537.1"/>
    <property type="molecule type" value="Genomic_DNA"/>
</dbReference>
<dbReference type="NCBIfam" id="TIGR00543">
    <property type="entry name" value="isochor_syn"/>
    <property type="match status" value="1"/>
</dbReference>
<gene>
    <name evidence="8" type="ORF">BJI46_12745</name>
</gene>
<dbReference type="PANTHER" id="PTHR42839">
    <property type="entry name" value="ISOCHORISMATE SYNTHASE ENTC"/>
    <property type="match status" value="1"/>
</dbReference>
<keyword evidence="9" id="KW-1185">Reference proteome</keyword>
<evidence type="ECO:0000259" key="7">
    <source>
        <dbReference type="Pfam" id="PF00425"/>
    </source>
</evidence>
<dbReference type="STRING" id="1262585.BJI46_12745"/>
<proteinExistence type="inferred from homology"/>
<dbReference type="GO" id="GO:0008909">
    <property type="term" value="F:isochorismate synthase activity"/>
    <property type="evidence" value="ECO:0007669"/>
    <property type="project" value="UniProtKB-EC"/>
</dbReference>
<feature type="compositionally biased region" description="Basic and acidic residues" evidence="6">
    <location>
        <begin position="212"/>
        <end position="225"/>
    </location>
</feature>
<dbReference type="InterPro" id="IPR015890">
    <property type="entry name" value="Chorismate_C"/>
</dbReference>
<accession>A0A1E7R8C2</accession>